<name>A0A565C3P2_9BRAS</name>
<reference evidence="1" key="1">
    <citation type="submission" date="2019-07" db="EMBL/GenBank/DDBJ databases">
        <authorList>
            <person name="Dittberner H."/>
        </authorList>
    </citation>
    <scope>NUCLEOTIDE SEQUENCE [LARGE SCALE GENOMIC DNA]</scope>
</reference>
<organism evidence="1 2">
    <name type="scientific">Arabis nemorensis</name>
    <dbReference type="NCBI Taxonomy" id="586526"/>
    <lineage>
        <taxon>Eukaryota</taxon>
        <taxon>Viridiplantae</taxon>
        <taxon>Streptophyta</taxon>
        <taxon>Embryophyta</taxon>
        <taxon>Tracheophyta</taxon>
        <taxon>Spermatophyta</taxon>
        <taxon>Magnoliopsida</taxon>
        <taxon>eudicotyledons</taxon>
        <taxon>Gunneridae</taxon>
        <taxon>Pentapetalae</taxon>
        <taxon>rosids</taxon>
        <taxon>malvids</taxon>
        <taxon>Brassicales</taxon>
        <taxon>Brassicaceae</taxon>
        <taxon>Arabideae</taxon>
        <taxon>Arabis</taxon>
    </lineage>
</organism>
<proteinExistence type="predicted"/>
<gene>
    <name evidence="1" type="ORF">ANE_LOCUS18651</name>
</gene>
<dbReference type="Proteomes" id="UP000489600">
    <property type="component" value="Unassembled WGS sequence"/>
</dbReference>
<sequence length="119" mass="13399">MATRRPRHLTVFADLAISPTSSTRRHVSRCDLVNSPRWQLAILPFLPTCITLRPRQLAEMAIRCPRRPCQLAKMATQRLCHLADLVNSQSSPTSLTRQPCHLAELVIMPATSSSCRLRV</sequence>
<dbReference type="AlphaFoldDB" id="A0A565C3P2"/>
<accession>A0A565C3P2</accession>
<comment type="caution">
    <text evidence="1">The sequence shown here is derived from an EMBL/GenBank/DDBJ whole genome shotgun (WGS) entry which is preliminary data.</text>
</comment>
<evidence type="ECO:0000313" key="2">
    <source>
        <dbReference type="Proteomes" id="UP000489600"/>
    </source>
</evidence>
<protein>
    <submittedName>
        <fullName evidence="1">Uncharacterized protein</fullName>
    </submittedName>
</protein>
<keyword evidence="2" id="KW-1185">Reference proteome</keyword>
<dbReference type="EMBL" id="CABITT030000006">
    <property type="protein sequence ID" value="VVB08207.1"/>
    <property type="molecule type" value="Genomic_DNA"/>
</dbReference>
<evidence type="ECO:0000313" key="1">
    <source>
        <dbReference type="EMBL" id="VVB08207.1"/>
    </source>
</evidence>